<protein>
    <submittedName>
        <fullName evidence="1">Putative abortive phage resistance protein AbiGi, antitoxin</fullName>
    </submittedName>
</protein>
<dbReference type="EMBL" id="FQUH01000007">
    <property type="protein sequence ID" value="SHF26440.1"/>
    <property type="molecule type" value="Genomic_DNA"/>
</dbReference>
<dbReference type="RefSeq" id="WP_131814890.1">
    <property type="nucleotide sequence ID" value="NZ_FQUH01000007.1"/>
</dbReference>
<sequence>MTDPRIRPDVSKFLVHLTRNSGGNSAEDNLINILNSKVIEARNHHCLFSPKLNNMRLSERLKKSFNTVCFTETPLDQIKKLAAEDFPRKIRLKPYGLVFWREDMLDYGANPAVYLNGYGSSLRNYLLSEFDSHFNDISSIKTLKCKQEFYNEIISYYSLINVMSERHDFSWEREWRHNGNFKFKYHDLVAIVADDPDNFLEKCVKVLNKRKMSYLKRTPIISAHWSYEDVVEEMAIKIWQKNA</sequence>
<accession>A0A1M5A822</accession>
<dbReference type="AlphaFoldDB" id="A0A1M5A822"/>
<organism evidence="1 2">
    <name type="scientific">Vibrio gazogenes DSM 21264 = NBRC 103151</name>
    <dbReference type="NCBI Taxonomy" id="1123492"/>
    <lineage>
        <taxon>Bacteria</taxon>
        <taxon>Pseudomonadati</taxon>
        <taxon>Pseudomonadota</taxon>
        <taxon>Gammaproteobacteria</taxon>
        <taxon>Vibrionales</taxon>
        <taxon>Vibrionaceae</taxon>
        <taxon>Vibrio</taxon>
    </lineage>
</organism>
<dbReference type="Proteomes" id="UP000184159">
    <property type="component" value="Unassembled WGS sequence"/>
</dbReference>
<gene>
    <name evidence="1" type="ORF">SAMN02745781_01851</name>
</gene>
<reference evidence="2" key="1">
    <citation type="submission" date="2016-11" db="EMBL/GenBank/DDBJ databases">
        <authorList>
            <person name="Varghese N."/>
            <person name="Submissions S."/>
        </authorList>
    </citation>
    <scope>NUCLEOTIDE SEQUENCE [LARGE SCALE GENOMIC DNA]</scope>
    <source>
        <strain evidence="2">DSM 21264</strain>
    </source>
</reference>
<name>A0A1M5A822_VIBGA</name>
<proteinExistence type="predicted"/>
<evidence type="ECO:0000313" key="1">
    <source>
        <dbReference type="EMBL" id="SHF26440.1"/>
    </source>
</evidence>
<keyword evidence="2" id="KW-1185">Reference proteome</keyword>
<evidence type="ECO:0000313" key="2">
    <source>
        <dbReference type="Proteomes" id="UP000184159"/>
    </source>
</evidence>